<organism evidence="9 10">
    <name type="scientific">Lepisosteus oculatus</name>
    <name type="common">Spotted gar</name>
    <dbReference type="NCBI Taxonomy" id="7918"/>
    <lineage>
        <taxon>Eukaryota</taxon>
        <taxon>Metazoa</taxon>
        <taxon>Chordata</taxon>
        <taxon>Craniata</taxon>
        <taxon>Vertebrata</taxon>
        <taxon>Euteleostomi</taxon>
        <taxon>Actinopterygii</taxon>
        <taxon>Neopterygii</taxon>
        <taxon>Holostei</taxon>
        <taxon>Semionotiformes</taxon>
        <taxon>Lepisosteidae</taxon>
        <taxon>Lepisosteus</taxon>
    </lineage>
</organism>
<dbReference type="SMART" id="SM00389">
    <property type="entry name" value="HOX"/>
    <property type="match status" value="1"/>
</dbReference>
<dbReference type="GO" id="GO:0048468">
    <property type="term" value="P:cell development"/>
    <property type="evidence" value="ECO:0000318"/>
    <property type="project" value="GO_Central"/>
</dbReference>
<reference evidence="9" key="2">
    <citation type="submission" date="2025-08" db="UniProtKB">
        <authorList>
            <consortium name="Ensembl"/>
        </authorList>
    </citation>
    <scope>IDENTIFICATION</scope>
</reference>
<dbReference type="PANTHER" id="PTHR11211:SF41">
    <property type="entry name" value="IROQUOIS HOMEOBOX 7"/>
    <property type="match status" value="1"/>
</dbReference>
<dbReference type="GO" id="GO:0000981">
    <property type="term" value="F:DNA-binding transcription factor activity, RNA polymerase II-specific"/>
    <property type="evidence" value="ECO:0000318"/>
    <property type="project" value="GO_Central"/>
</dbReference>
<protein>
    <submittedName>
        <fullName evidence="9">Iroquois homeobox 7</fullName>
    </submittedName>
</protein>
<keyword evidence="5 6" id="KW-0539">Nucleus</keyword>
<accession>W5MJ43</accession>
<dbReference type="InParanoid" id="W5MJ43"/>
<evidence type="ECO:0000256" key="7">
    <source>
        <dbReference type="SAM" id="MobiDB-lite"/>
    </source>
</evidence>
<dbReference type="GO" id="GO:0030182">
    <property type="term" value="P:neuron differentiation"/>
    <property type="evidence" value="ECO:0000318"/>
    <property type="project" value="GO_Central"/>
</dbReference>
<evidence type="ECO:0000313" key="9">
    <source>
        <dbReference type="Ensembl" id="ENSLOCP00000008402.1"/>
    </source>
</evidence>
<evidence type="ECO:0000313" key="10">
    <source>
        <dbReference type="Proteomes" id="UP000018468"/>
    </source>
</evidence>
<evidence type="ECO:0000256" key="3">
    <source>
        <dbReference type="ARBA" id="ARBA00023125"/>
    </source>
</evidence>
<keyword evidence="3 6" id="KW-0238">DNA-binding</keyword>
<feature type="region of interest" description="Disordered" evidence="7">
    <location>
        <begin position="178"/>
        <end position="252"/>
    </location>
</feature>
<dbReference type="GO" id="GO:0072498">
    <property type="term" value="P:embryonic skeletal joint development"/>
    <property type="evidence" value="ECO:0007669"/>
    <property type="project" value="Ensembl"/>
</dbReference>
<dbReference type="GO" id="GO:0005634">
    <property type="term" value="C:nucleus"/>
    <property type="evidence" value="ECO:0000318"/>
    <property type="project" value="GO_Central"/>
</dbReference>
<feature type="domain" description="Homeobox" evidence="8">
    <location>
        <begin position="115"/>
        <end position="178"/>
    </location>
</feature>
<dbReference type="GO" id="GO:0010842">
    <property type="term" value="P:retina layer formation"/>
    <property type="evidence" value="ECO:0007669"/>
    <property type="project" value="Ensembl"/>
</dbReference>
<dbReference type="OrthoDB" id="5399138at2759"/>
<dbReference type="GO" id="GO:0060059">
    <property type="term" value="P:embryonic retina morphogenesis in camera-type eye"/>
    <property type="evidence" value="ECO:0007669"/>
    <property type="project" value="Ensembl"/>
</dbReference>
<evidence type="ECO:0000256" key="1">
    <source>
        <dbReference type="ARBA" id="ARBA00004123"/>
    </source>
</evidence>
<evidence type="ECO:0000256" key="6">
    <source>
        <dbReference type="PROSITE-ProRule" id="PRU00108"/>
    </source>
</evidence>
<dbReference type="GO" id="GO:0021575">
    <property type="term" value="P:hindbrain morphogenesis"/>
    <property type="evidence" value="ECO:0007669"/>
    <property type="project" value="Ensembl"/>
</dbReference>
<dbReference type="PROSITE" id="PS00027">
    <property type="entry name" value="HOMEOBOX_1"/>
    <property type="match status" value="1"/>
</dbReference>
<dbReference type="Bgee" id="ENSLOCG00000006946">
    <property type="expression patterns" value="Expressed in ovary and 5 other cell types or tissues"/>
</dbReference>
<comment type="subcellular location">
    <subcellularLocation>
        <location evidence="1 6">Nucleus</location>
    </subcellularLocation>
</comment>
<dbReference type="Proteomes" id="UP000018468">
    <property type="component" value="Linkage group LG18"/>
</dbReference>
<dbReference type="PANTHER" id="PTHR11211">
    <property type="entry name" value="IROQUOIS-CLASS HOMEODOMAIN PROTEIN IRX"/>
    <property type="match status" value="1"/>
</dbReference>
<dbReference type="InterPro" id="IPR017970">
    <property type="entry name" value="Homeobox_CS"/>
</dbReference>
<dbReference type="eggNOG" id="KOG0773">
    <property type="taxonomic scope" value="Eukaryota"/>
</dbReference>
<feature type="DNA-binding region" description="Homeobox" evidence="6">
    <location>
        <begin position="117"/>
        <end position="179"/>
    </location>
</feature>
<dbReference type="InterPro" id="IPR009057">
    <property type="entry name" value="Homeodomain-like_sf"/>
</dbReference>
<dbReference type="GO" id="GO:0006357">
    <property type="term" value="P:regulation of transcription by RNA polymerase II"/>
    <property type="evidence" value="ECO:0000318"/>
    <property type="project" value="GO_Central"/>
</dbReference>
<evidence type="ECO:0000259" key="8">
    <source>
        <dbReference type="PROSITE" id="PS50071"/>
    </source>
</evidence>
<comment type="similarity">
    <text evidence="2">Belongs to the TALE/IRO homeobox family.</text>
</comment>
<dbReference type="GO" id="GO:0032330">
    <property type="term" value="P:regulation of chondrocyte differentiation"/>
    <property type="evidence" value="ECO:0007669"/>
    <property type="project" value="Ensembl"/>
</dbReference>
<dbReference type="InterPro" id="IPR008422">
    <property type="entry name" value="KN_HD"/>
</dbReference>
<dbReference type="GeneID" id="102692643"/>
<dbReference type="FunFam" id="1.10.10.60:FF:000003">
    <property type="entry name" value="Iroquois-class homeobox protein IRX"/>
    <property type="match status" value="1"/>
</dbReference>
<dbReference type="EMBL" id="AHAT01024252">
    <property type="status" value="NOT_ANNOTATED_CDS"/>
    <property type="molecule type" value="Genomic_DNA"/>
</dbReference>
<dbReference type="OMA" id="HHRYIAN"/>
<dbReference type="AlphaFoldDB" id="W5MJ43"/>
<sequence>MSSGEGVPRRCRSADTGKTRMPASQTGFGDLFLGKNLRLPPGNQTVMVPPPPAFPALAAAPLFFPGVQDCGFVPYPHLRHGAHRSCFDPKAVSLYHGALLSRAGALYSTYRPLAAEDPRAGKAATRESTGALKAWLNEHLKNPYPTKGEKVMLAIVTKMSLTQVSTWFANARRRLKKENRMSWGSKGRSEEEEEEEEEDSEGEEGLGPKGPCSGDEQEDPRAVKDAEADAGGLPGSERVPPAPGTESDTEAVCARSGLGCTENEPKAQKSKIWSLAETATSGGGHRARSTSCGPDTGALWPDWALRNGQYSPVYYPAQYIFKHGPASGLNCQ</sequence>
<dbReference type="CDD" id="cd00086">
    <property type="entry name" value="homeodomain"/>
    <property type="match status" value="1"/>
</dbReference>
<dbReference type="Ensembl" id="ENSLOCT00000008412.1">
    <property type="protein sequence ID" value="ENSLOCP00000008402.1"/>
    <property type="gene ID" value="ENSLOCG00000006946.1"/>
</dbReference>
<dbReference type="STRING" id="7918.ENSLOCP00000008402"/>
<keyword evidence="10" id="KW-1185">Reference proteome</keyword>
<dbReference type="Gene3D" id="1.10.10.60">
    <property type="entry name" value="Homeodomain-like"/>
    <property type="match status" value="1"/>
</dbReference>
<dbReference type="PROSITE" id="PS50071">
    <property type="entry name" value="HOMEOBOX_2"/>
    <property type="match status" value="1"/>
</dbReference>
<dbReference type="GO" id="GO:0000978">
    <property type="term" value="F:RNA polymerase II cis-regulatory region sequence-specific DNA binding"/>
    <property type="evidence" value="ECO:0000318"/>
    <property type="project" value="GO_Central"/>
</dbReference>
<evidence type="ECO:0000256" key="2">
    <source>
        <dbReference type="ARBA" id="ARBA00008446"/>
    </source>
</evidence>
<dbReference type="GeneTree" id="ENSGT00940000165935"/>
<dbReference type="CTD" id="140746"/>
<dbReference type="KEGG" id="loc:102692643"/>
<dbReference type="SUPFAM" id="SSF46689">
    <property type="entry name" value="Homeodomain-like"/>
    <property type="match status" value="1"/>
</dbReference>
<feature type="region of interest" description="Disordered" evidence="7">
    <location>
        <begin position="1"/>
        <end position="26"/>
    </location>
</feature>
<dbReference type="HOGENOM" id="CLU_060342_0_0_1"/>
<evidence type="ECO:0000256" key="4">
    <source>
        <dbReference type="ARBA" id="ARBA00023155"/>
    </source>
</evidence>
<keyword evidence="4 6" id="KW-0371">Homeobox</keyword>
<proteinExistence type="inferred from homology"/>
<reference evidence="10" key="1">
    <citation type="submission" date="2011-12" db="EMBL/GenBank/DDBJ databases">
        <title>The Draft Genome of Lepisosteus oculatus.</title>
        <authorList>
            <consortium name="The Broad Institute Genome Assembly &amp; Analysis Group"/>
            <consortium name="Computational R&amp;D Group"/>
            <consortium name="and Sequencing Platform"/>
            <person name="Di Palma F."/>
            <person name="Alfoldi J."/>
            <person name="Johnson J."/>
            <person name="Berlin A."/>
            <person name="Gnerre S."/>
            <person name="Jaffe D."/>
            <person name="MacCallum I."/>
            <person name="Young S."/>
            <person name="Walker B.J."/>
            <person name="Lander E.S."/>
            <person name="Lindblad-Toh K."/>
        </authorList>
    </citation>
    <scope>NUCLEOTIDE SEQUENCE [LARGE SCALE GENOMIC DNA]</scope>
</reference>
<dbReference type="InterPro" id="IPR001356">
    <property type="entry name" value="HD"/>
</dbReference>
<feature type="compositionally biased region" description="Acidic residues" evidence="7">
    <location>
        <begin position="190"/>
        <end position="204"/>
    </location>
</feature>
<name>W5MJ43_LEPOC</name>
<dbReference type="Pfam" id="PF05920">
    <property type="entry name" value="Homeobox_KN"/>
    <property type="match status" value="1"/>
</dbReference>
<reference evidence="9" key="3">
    <citation type="submission" date="2025-09" db="UniProtKB">
        <authorList>
            <consortium name="Ensembl"/>
        </authorList>
    </citation>
    <scope>IDENTIFICATION</scope>
</reference>
<evidence type="ECO:0000256" key="5">
    <source>
        <dbReference type="ARBA" id="ARBA00023242"/>
    </source>
</evidence>